<dbReference type="GO" id="GO:0032259">
    <property type="term" value="P:methylation"/>
    <property type="evidence" value="ECO:0007669"/>
    <property type="project" value="UniProtKB-KW"/>
</dbReference>
<protein>
    <submittedName>
        <fullName evidence="4">DNA adenine methylase</fullName>
    </submittedName>
</protein>
<dbReference type="PRINTS" id="PR00505">
    <property type="entry name" value="D12N6MTFRASE"/>
</dbReference>
<dbReference type="EMBL" id="JABFTT010000008">
    <property type="protein sequence ID" value="MCE8020889.1"/>
    <property type="molecule type" value="Genomic_DNA"/>
</dbReference>
<reference evidence="4 5" key="1">
    <citation type="journal article" date="2021" name="Front. Microbiol.">
        <title>Aerobic Denitrification and Heterotrophic Sulfur Oxidation in the Genus Halomonas Revealed by Six Novel Species Characterizations and Genome-Based Analysis.</title>
        <authorList>
            <person name="Wang L."/>
            <person name="Shao Z."/>
        </authorList>
    </citation>
    <scope>NUCLEOTIDE SEQUENCE [LARGE SCALE GENOMIC DNA]</scope>
    <source>
        <strain evidence="4 5">MCCC 1A11036</strain>
    </source>
</reference>
<dbReference type="SUPFAM" id="SSF53335">
    <property type="entry name" value="S-adenosyl-L-methionine-dependent methyltransferases"/>
    <property type="match status" value="1"/>
</dbReference>
<proteinExistence type="predicted"/>
<keyword evidence="3" id="KW-0949">S-adenosyl-L-methionine</keyword>
<dbReference type="RefSeq" id="WP_234274197.1">
    <property type="nucleotide sequence ID" value="NZ_JABFTT010000008.1"/>
</dbReference>
<keyword evidence="1 4" id="KW-0489">Methyltransferase</keyword>
<accession>A0ABS9AGP3</accession>
<dbReference type="Proteomes" id="UP001320122">
    <property type="component" value="Unassembled WGS sequence"/>
</dbReference>
<keyword evidence="5" id="KW-1185">Reference proteome</keyword>
<dbReference type="InterPro" id="IPR012327">
    <property type="entry name" value="MeTrfase_D12"/>
</dbReference>
<organism evidence="4 5">
    <name type="scientific">Billgrantia zhangzhouensis</name>
    <dbReference type="NCBI Taxonomy" id="2733481"/>
    <lineage>
        <taxon>Bacteria</taxon>
        <taxon>Pseudomonadati</taxon>
        <taxon>Pseudomonadota</taxon>
        <taxon>Gammaproteobacteria</taxon>
        <taxon>Oceanospirillales</taxon>
        <taxon>Halomonadaceae</taxon>
        <taxon>Billgrantia</taxon>
    </lineage>
</organism>
<evidence type="ECO:0000313" key="4">
    <source>
        <dbReference type="EMBL" id="MCE8020889.1"/>
    </source>
</evidence>
<dbReference type="Gene3D" id="3.40.50.150">
    <property type="entry name" value="Vaccinia Virus protein VP39"/>
    <property type="match status" value="2"/>
</dbReference>
<comment type="caution">
    <text evidence="4">The sequence shown here is derived from an EMBL/GenBank/DDBJ whole genome shotgun (WGS) entry which is preliminary data.</text>
</comment>
<dbReference type="PIRSF" id="PIRSF000398">
    <property type="entry name" value="M_m6A_EcoRV"/>
    <property type="match status" value="1"/>
</dbReference>
<sequence length="301" mass="34496">MSRNKTPLRYPGGKQKLTPFIREIILSNGLDGGHYIEPYAGGAGVAMELLVSGDVEHVHLNDSSYHIYCFWSAILNFTEEFCNKISSCVLNIEEWLVQREILRNPENHTLIEVGFATFYLNRTNRSGVLGGGVIGGLSQNGKWKLDARFSKRDLIERIEVIASLKHAVSLYNKDAEIFFSNDVKSLPEKSLIYIDPPYFNKSNRLYLNHYKPGDHERIAGVVQEMERVKWIVSYDAVDEIMKYYSNRRSFVYDLQYNASRAYKGKEVFIFSDGVVVPRNSAISYINFALKRESKNLHFGVQ</sequence>
<evidence type="ECO:0000313" key="5">
    <source>
        <dbReference type="Proteomes" id="UP001320122"/>
    </source>
</evidence>
<evidence type="ECO:0000256" key="1">
    <source>
        <dbReference type="ARBA" id="ARBA00022603"/>
    </source>
</evidence>
<dbReference type="Pfam" id="PF02086">
    <property type="entry name" value="MethyltransfD12"/>
    <property type="match status" value="1"/>
</dbReference>
<name>A0ABS9AGP3_9GAMM</name>
<dbReference type="PANTHER" id="PTHR30481">
    <property type="entry name" value="DNA ADENINE METHYLASE"/>
    <property type="match status" value="1"/>
</dbReference>
<dbReference type="InterPro" id="IPR029063">
    <property type="entry name" value="SAM-dependent_MTases_sf"/>
</dbReference>
<dbReference type="GO" id="GO:0008168">
    <property type="term" value="F:methyltransferase activity"/>
    <property type="evidence" value="ECO:0007669"/>
    <property type="project" value="UniProtKB-KW"/>
</dbReference>
<gene>
    <name evidence="4" type="ORF">HOP51_12325</name>
</gene>
<evidence type="ECO:0000256" key="3">
    <source>
        <dbReference type="ARBA" id="ARBA00022691"/>
    </source>
</evidence>
<dbReference type="PANTHER" id="PTHR30481:SF2">
    <property type="entry name" value="SITE-SPECIFIC DNA-METHYLTRANSFERASE (ADENINE-SPECIFIC)"/>
    <property type="match status" value="1"/>
</dbReference>
<evidence type="ECO:0000256" key="2">
    <source>
        <dbReference type="ARBA" id="ARBA00022679"/>
    </source>
</evidence>
<dbReference type="InterPro" id="IPR012263">
    <property type="entry name" value="M_m6A_EcoRV"/>
</dbReference>
<keyword evidence="2" id="KW-0808">Transferase</keyword>